<keyword evidence="1" id="KW-0479">Metal-binding</keyword>
<dbReference type="PANTHER" id="PTHR46534:SF1">
    <property type="entry name" value="IGGFC-BINDING PROTEIN N-TERMINAL DOMAIN-CONTAINING PROTEIN"/>
    <property type="match status" value="1"/>
</dbReference>
<keyword evidence="1" id="KW-0863">Zinc-finger</keyword>
<sequence>MFCNPCSRRDVESKSTSWCSDCEEGLCSKCLEDHRVIKLTKNHHVVDMTEQISPEHYKLLSIPNCEIHEELRQDMVCKDHDLICCHQCFQSSHKLCKNVSHLDMAAKGIKQSDWLKKLGHDLKEMAKVSHKIIEERKRTKEEIKNQGKKMKKEIANIKSNGSYISASKPVAVISGHTCVFMRNNYCGRLMEMIIAVKDFSKIFIIPKLERSEGVKLRVYSYFKTEMFCSYLNKSNVSFSLHSTDYVELDYENLTTVRATGNIHIQLYKRLSGGSSMTTVPGINQYLSYYMFFVPDGYPKNYLSIIIRSDGIKGIRINKREIETHYDRTFDLIGFQYTTFVCRILPGRHTAEQIQNVPFGLFVFAENPHIKHDVNFGYIAGMSLLSLNGT</sequence>
<dbReference type="AlphaFoldDB" id="A0A8B6GFS5"/>
<feature type="domain" description="B box-type" evidence="3">
    <location>
        <begin position="1"/>
        <end position="48"/>
    </location>
</feature>
<evidence type="ECO:0000256" key="2">
    <source>
        <dbReference type="SAM" id="Coils"/>
    </source>
</evidence>
<keyword evidence="2" id="KW-0175">Coiled coil</keyword>
<dbReference type="Gene3D" id="3.30.160.60">
    <property type="entry name" value="Classic Zinc Finger"/>
    <property type="match status" value="1"/>
</dbReference>
<dbReference type="InterPro" id="IPR000315">
    <property type="entry name" value="Znf_B-box"/>
</dbReference>
<dbReference type="Pfam" id="PF17517">
    <property type="entry name" value="IgGFc_binding"/>
    <property type="match status" value="1"/>
</dbReference>
<dbReference type="OrthoDB" id="6161064at2759"/>
<evidence type="ECO:0000259" key="3">
    <source>
        <dbReference type="PROSITE" id="PS50119"/>
    </source>
</evidence>
<name>A0A8B6GFS5_MYTGA</name>
<evidence type="ECO:0000313" key="4">
    <source>
        <dbReference type="EMBL" id="VDI63150.1"/>
    </source>
</evidence>
<feature type="coiled-coil region" evidence="2">
    <location>
        <begin position="133"/>
        <end position="160"/>
    </location>
</feature>
<keyword evidence="5" id="KW-1185">Reference proteome</keyword>
<comment type="caution">
    <text evidence="4">The sequence shown here is derived from an EMBL/GenBank/DDBJ whole genome shotgun (WGS) entry which is preliminary data.</text>
</comment>
<reference evidence="4" key="1">
    <citation type="submission" date="2018-11" db="EMBL/GenBank/DDBJ databases">
        <authorList>
            <person name="Alioto T."/>
            <person name="Alioto T."/>
        </authorList>
    </citation>
    <scope>NUCLEOTIDE SEQUENCE</scope>
</reference>
<proteinExistence type="predicted"/>
<dbReference type="EMBL" id="UYJE01008344">
    <property type="protein sequence ID" value="VDI63150.1"/>
    <property type="molecule type" value="Genomic_DNA"/>
</dbReference>
<dbReference type="PROSITE" id="PS50119">
    <property type="entry name" value="ZF_BBOX"/>
    <property type="match status" value="1"/>
</dbReference>
<protein>
    <recommendedName>
        <fullName evidence="3">B box-type domain-containing protein</fullName>
    </recommendedName>
</protein>
<accession>A0A8B6GFS5</accession>
<gene>
    <name evidence="4" type="ORF">MGAL_10B060424</name>
</gene>
<dbReference type="PANTHER" id="PTHR46534">
    <property type="entry name" value="IGGFC_BINDING DOMAIN-CONTAINING PROTEIN"/>
    <property type="match status" value="1"/>
</dbReference>
<evidence type="ECO:0000256" key="1">
    <source>
        <dbReference type="PROSITE-ProRule" id="PRU00024"/>
    </source>
</evidence>
<keyword evidence="1" id="KW-0862">Zinc</keyword>
<organism evidence="4 5">
    <name type="scientific">Mytilus galloprovincialis</name>
    <name type="common">Mediterranean mussel</name>
    <dbReference type="NCBI Taxonomy" id="29158"/>
    <lineage>
        <taxon>Eukaryota</taxon>
        <taxon>Metazoa</taxon>
        <taxon>Spiralia</taxon>
        <taxon>Lophotrochozoa</taxon>
        <taxon>Mollusca</taxon>
        <taxon>Bivalvia</taxon>
        <taxon>Autobranchia</taxon>
        <taxon>Pteriomorphia</taxon>
        <taxon>Mytilida</taxon>
        <taxon>Mytiloidea</taxon>
        <taxon>Mytilidae</taxon>
        <taxon>Mytilinae</taxon>
        <taxon>Mytilus</taxon>
    </lineage>
</organism>
<dbReference type="InterPro" id="IPR035234">
    <property type="entry name" value="IgGFc-bd_N"/>
</dbReference>
<evidence type="ECO:0000313" key="5">
    <source>
        <dbReference type="Proteomes" id="UP000596742"/>
    </source>
</evidence>
<dbReference type="Proteomes" id="UP000596742">
    <property type="component" value="Unassembled WGS sequence"/>
</dbReference>
<dbReference type="GO" id="GO:0008270">
    <property type="term" value="F:zinc ion binding"/>
    <property type="evidence" value="ECO:0007669"/>
    <property type="project" value="UniProtKB-KW"/>
</dbReference>